<name>A0AAV3YF24_9GAST</name>
<dbReference type="AlphaFoldDB" id="A0AAV3YF24"/>
<comment type="caution">
    <text evidence="1">The sequence shown here is derived from an EMBL/GenBank/DDBJ whole genome shotgun (WGS) entry which is preliminary data.</text>
</comment>
<evidence type="ECO:0000313" key="2">
    <source>
        <dbReference type="Proteomes" id="UP000735302"/>
    </source>
</evidence>
<proteinExistence type="predicted"/>
<reference evidence="1 2" key="1">
    <citation type="journal article" date="2021" name="Elife">
        <title>Chloroplast acquisition without the gene transfer in kleptoplastic sea slugs, Plakobranchus ocellatus.</title>
        <authorList>
            <person name="Maeda T."/>
            <person name="Takahashi S."/>
            <person name="Yoshida T."/>
            <person name="Shimamura S."/>
            <person name="Takaki Y."/>
            <person name="Nagai Y."/>
            <person name="Toyoda A."/>
            <person name="Suzuki Y."/>
            <person name="Arimoto A."/>
            <person name="Ishii H."/>
            <person name="Satoh N."/>
            <person name="Nishiyama T."/>
            <person name="Hasebe M."/>
            <person name="Maruyama T."/>
            <person name="Minagawa J."/>
            <person name="Obokata J."/>
            <person name="Shigenobu S."/>
        </authorList>
    </citation>
    <scope>NUCLEOTIDE SEQUENCE [LARGE SCALE GENOMIC DNA]</scope>
</reference>
<organism evidence="1 2">
    <name type="scientific">Plakobranchus ocellatus</name>
    <dbReference type="NCBI Taxonomy" id="259542"/>
    <lineage>
        <taxon>Eukaryota</taxon>
        <taxon>Metazoa</taxon>
        <taxon>Spiralia</taxon>
        <taxon>Lophotrochozoa</taxon>
        <taxon>Mollusca</taxon>
        <taxon>Gastropoda</taxon>
        <taxon>Heterobranchia</taxon>
        <taxon>Euthyneura</taxon>
        <taxon>Panpulmonata</taxon>
        <taxon>Sacoglossa</taxon>
        <taxon>Placobranchoidea</taxon>
        <taxon>Plakobranchidae</taxon>
        <taxon>Plakobranchus</taxon>
    </lineage>
</organism>
<accession>A0AAV3YF24</accession>
<protein>
    <submittedName>
        <fullName evidence="1">Uncharacterized protein</fullName>
    </submittedName>
</protein>
<evidence type="ECO:0000313" key="1">
    <source>
        <dbReference type="EMBL" id="GFN80751.1"/>
    </source>
</evidence>
<keyword evidence="2" id="KW-1185">Reference proteome</keyword>
<dbReference type="Proteomes" id="UP000735302">
    <property type="component" value="Unassembled WGS sequence"/>
</dbReference>
<dbReference type="EMBL" id="BLXT01000847">
    <property type="protein sequence ID" value="GFN80751.1"/>
    <property type="molecule type" value="Genomic_DNA"/>
</dbReference>
<sequence>MVFNIDVVKKMMKPQLERRQAITNLPRYTKTLVDIALEPYKLDAAQAQEQGYLGIARQTGQTLPPPRQPSKQARRSLPVASLHYYPHSCPDGGWLDHLQMQLGSYDQNLPSFSHIKFKLVAYGPCTCTPGTVEFGIESTAPGVARQIDSTQERL</sequence>
<gene>
    <name evidence="1" type="ORF">PoB_000725700</name>
</gene>